<accession>A0A843WJ66</accession>
<feature type="domain" description="Transposase (putative) gypsy type" evidence="2">
    <location>
        <begin position="402"/>
        <end position="465"/>
    </location>
</feature>
<sequence>MRFISRRPDRTRFKDMTAIMRLSHRIDLANHSLPPGRDSILVAAPSPDAIQVAACHPDAIQLIVAAAGNQMWKTPSTAAGRVRRGRKDPHHPQRNLHASKGEVQWLWTFRVAVVLGGRGVDANLRILQVIGSPEGRFSTLFSIPLAPVCCPGVPKAPSSWKTHRMGLGFLQGLRPKNLASTSFAAKLISQDVDGQIPCRRFPVKVLKRLDVSSFDDAGKGASVGGLSEELPACRPRRLEIASTLSPHALKLAWVSWHLRAEVYSNVTLALNAISTSAVQTTPGRCRLKSLLGDGKPHDGGGGTYAFEKAFFSSVFRLRLLPRDPSRLPPPLLLLLFSEMLQKGKAVAAAGASEAVPAVPQRTRYRFFEGLRERYRIGEEYDIVLAKEEDSYMLQKPGCIAMSQDLLEAGFRLPLPAVARDILNAWGIVPIQLMPNSWHTICIFCISCKVRDIELTVDLFRGHFSLAMSPQTGIDIFYTKHRANRMRIHFSPKYSNHKGWTHRVLFIAHNEGVPEWGFPTGIKDPRNKDMVPLLVWDAAKISDRLSNIFVDKAEEYLTEAQLVKHGLS</sequence>
<reference evidence="3" key="1">
    <citation type="submission" date="2017-07" db="EMBL/GenBank/DDBJ databases">
        <title>Taro Niue Genome Assembly and Annotation.</title>
        <authorList>
            <person name="Atibalentja N."/>
            <person name="Keating K."/>
            <person name="Fields C.J."/>
        </authorList>
    </citation>
    <scope>NUCLEOTIDE SEQUENCE</scope>
    <source>
        <strain evidence="3">Niue_2</strain>
        <tissue evidence="3">Leaf</tissue>
    </source>
</reference>
<dbReference type="InterPro" id="IPR007321">
    <property type="entry name" value="Transposase_28"/>
</dbReference>
<comment type="caution">
    <text evidence="3">The sequence shown here is derived from an EMBL/GenBank/DDBJ whole genome shotgun (WGS) entry which is preliminary data.</text>
</comment>
<dbReference type="OrthoDB" id="671678at2759"/>
<gene>
    <name evidence="3" type="ORF">Taro_043346</name>
</gene>
<organism evidence="3 4">
    <name type="scientific">Colocasia esculenta</name>
    <name type="common">Wild taro</name>
    <name type="synonym">Arum esculentum</name>
    <dbReference type="NCBI Taxonomy" id="4460"/>
    <lineage>
        <taxon>Eukaryota</taxon>
        <taxon>Viridiplantae</taxon>
        <taxon>Streptophyta</taxon>
        <taxon>Embryophyta</taxon>
        <taxon>Tracheophyta</taxon>
        <taxon>Spermatophyta</taxon>
        <taxon>Magnoliopsida</taxon>
        <taxon>Liliopsida</taxon>
        <taxon>Araceae</taxon>
        <taxon>Aroideae</taxon>
        <taxon>Colocasieae</taxon>
        <taxon>Colocasia</taxon>
    </lineage>
</organism>
<protein>
    <recommendedName>
        <fullName evidence="2">Transposase (putative) gypsy type domain-containing protein</fullName>
    </recommendedName>
</protein>
<dbReference type="AlphaFoldDB" id="A0A843WJ66"/>
<keyword evidence="4" id="KW-1185">Reference proteome</keyword>
<name>A0A843WJ66_COLES</name>
<evidence type="ECO:0000313" key="4">
    <source>
        <dbReference type="Proteomes" id="UP000652761"/>
    </source>
</evidence>
<dbReference type="EMBL" id="NMUH01004676">
    <property type="protein sequence ID" value="MQM10452.1"/>
    <property type="molecule type" value="Genomic_DNA"/>
</dbReference>
<evidence type="ECO:0000259" key="2">
    <source>
        <dbReference type="Pfam" id="PF04195"/>
    </source>
</evidence>
<dbReference type="Pfam" id="PF04195">
    <property type="entry name" value="Transposase_28"/>
    <property type="match status" value="1"/>
</dbReference>
<proteinExistence type="predicted"/>
<feature type="region of interest" description="Disordered" evidence="1">
    <location>
        <begin position="75"/>
        <end position="96"/>
    </location>
</feature>
<dbReference type="Proteomes" id="UP000652761">
    <property type="component" value="Unassembled WGS sequence"/>
</dbReference>
<evidence type="ECO:0000256" key="1">
    <source>
        <dbReference type="SAM" id="MobiDB-lite"/>
    </source>
</evidence>
<feature type="compositionally biased region" description="Basic residues" evidence="1">
    <location>
        <begin position="81"/>
        <end position="94"/>
    </location>
</feature>
<evidence type="ECO:0000313" key="3">
    <source>
        <dbReference type="EMBL" id="MQM10452.1"/>
    </source>
</evidence>